<comment type="catalytic activity">
    <reaction evidence="8">
        <text>L-threonyl-[protein] + ATP = O-phospho-L-threonyl-[protein] + ADP + H(+)</text>
        <dbReference type="Rhea" id="RHEA:46608"/>
        <dbReference type="Rhea" id="RHEA-COMP:11060"/>
        <dbReference type="Rhea" id="RHEA-COMP:11605"/>
        <dbReference type="ChEBI" id="CHEBI:15378"/>
        <dbReference type="ChEBI" id="CHEBI:30013"/>
        <dbReference type="ChEBI" id="CHEBI:30616"/>
        <dbReference type="ChEBI" id="CHEBI:61977"/>
        <dbReference type="ChEBI" id="CHEBI:456216"/>
        <dbReference type="EC" id="2.7.11.22"/>
    </reaction>
</comment>
<dbReference type="AlphaFoldDB" id="A0A553PT43"/>
<dbReference type="FunFam" id="3.30.200.20:FF:000049">
    <property type="entry name" value="cyclin-dependent kinase-like 1 isoform X1"/>
    <property type="match status" value="1"/>
</dbReference>
<dbReference type="EMBL" id="VCGU01000001">
    <property type="protein sequence ID" value="TRY80852.1"/>
    <property type="molecule type" value="Genomic_DNA"/>
</dbReference>
<keyword evidence="4" id="KW-0808">Transferase</keyword>
<reference evidence="13 14" key="1">
    <citation type="journal article" date="2018" name="Nat. Ecol. Evol.">
        <title>Genomic signatures of mitonuclear coevolution across populations of Tigriopus californicus.</title>
        <authorList>
            <person name="Barreto F.S."/>
            <person name="Watson E.T."/>
            <person name="Lima T.G."/>
            <person name="Willett C.S."/>
            <person name="Edmands S."/>
            <person name="Li W."/>
            <person name="Burton R.S."/>
        </authorList>
    </citation>
    <scope>NUCLEOTIDE SEQUENCE [LARGE SCALE GENOMIC DNA]</scope>
    <source>
        <strain evidence="13 14">San Diego</strain>
    </source>
</reference>
<name>A0A553PT43_TIGCA</name>
<evidence type="ECO:0000256" key="8">
    <source>
        <dbReference type="ARBA" id="ARBA00047811"/>
    </source>
</evidence>
<evidence type="ECO:0000256" key="7">
    <source>
        <dbReference type="ARBA" id="ARBA00022840"/>
    </source>
</evidence>
<dbReference type="InterPro" id="IPR017441">
    <property type="entry name" value="Protein_kinase_ATP_BS"/>
</dbReference>
<dbReference type="PROSITE" id="PS00108">
    <property type="entry name" value="PROTEIN_KINASE_ST"/>
    <property type="match status" value="1"/>
</dbReference>
<sequence length="592" mass="65565">MDKYDNEGVVGEGSYGVVMKCRRKDNGQLVAIKKFLETDEDQTVKKIAMREIRMLKRLRHENLINLIEVFRKRKKLFLVFEFVEFTVLDELEESPKGLDAEKSRSYTFQVLRGIEFCHKSNIIHRDVKPENVLVSSSGIVKLCDFGFARLMAAPGENYTDYVATRWYRAPELLIGDTQYGKEVDIWAIGCSVNPKGLKTQFPDWTGDCVAFLMKTLTLDQSERPNASQLLNEPFFTHDNFHIKSTPSVKAGTSRDPDRLKVLASQSPPYTLAKQIKTLKKSQTFRRKSETFDNLMLGMGNVDSPFKNFGSPDPMSGITGSGKFFPSNLPVTIMEGTTSHTHSARSQITSPYSNSYQHHQPPSDSEISDKTDLSPSPFGTLKRYEGFDSDLNNLLNSAKQRKKDISRKSPPSPAVYHSGSSSSSKRKPQTPTTTTNQNYYNNNMNNNQANMVDSDKFLEDITERAMIIDASSERGLSSLVSDIPMDGEALRTMHFYSDHGKMLKKRRQTEPLSLPSVMGGGNASNLQISGTKTFSRRRHGGFASSNTGLKATNDEGVGGGNNGGGHNNLVKNLAHGAGGAGGAGGPSHNLPYV</sequence>
<feature type="compositionally biased region" description="Polar residues" evidence="11">
    <location>
        <begin position="337"/>
        <end position="364"/>
    </location>
</feature>
<feature type="region of interest" description="Disordered" evidence="11">
    <location>
        <begin position="399"/>
        <end position="447"/>
    </location>
</feature>
<gene>
    <name evidence="13" type="ORF">TCAL_02983</name>
</gene>
<dbReference type="InterPro" id="IPR000719">
    <property type="entry name" value="Prot_kinase_dom"/>
</dbReference>
<accession>A0A553PT43</accession>
<dbReference type="GO" id="GO:0004693">
    <property type="term" value="F:cyclin-dependent protein serine/threonine kinase activity"/>
    <property type="evidence" value="ECO:0007669"/>
    <property type="project" value="UniProtKB-EC"/>
</dbReference>
<keyword evidence="7 10" id="KW-0067">ATP-binding</keyword>
<dbReference type="EC" id="2.7.11.22" evidence="2"/>
<dbReference type="Proteomes" id="UP000318571">
    <property type="component" value="Chromosome 12"/>
</dbReference>
<evidence type="ECO:0000256" key="5">
    <source>
        <dbReference type="ARBA" id="ARBA00022741"/>
    </source>
</evidence>
<feature type="binding site" evidence="10">
    <location>
        <position position="34"/>
    </location>
    <ligand>
        <name>ATP</name>
        <dbReference type="ChEBI" id="CHEBI:30616"/>
    </ligand>
</feature>
<keyword evidence="6" id="KW-0418">Kinase</keyword>
<organism evidence="13 14">
    <name type="scientific">Tigriopus californicus</name>
    <name type="common">Marine copepod</name>
    <dbReference type="NCBI Taxonomy" id="6832"/>
    <lineage>
        <taxon>Eukaryota</taxon>
        <taxon>Metazoa</taxon>
        <taxon>Ecdysozoa</taxon>
        <taxon>Arthropoda</taxon>
        <taxon>Crustacea</taxon>
        <taxon>Multicrustacea</taxon>
        <taxon>Hexanauplia</taxon>
        <taxon>Copepoda</taxon>
        <taxon>Harpacticoida</taxon>
        <taxon>Harpacticidae</taxon>
        <taxon>Tigriopus</taxon>
    </lineage>
</organism>
<keyword evidence="3" id="KW-0723">Serine/threonine-protein kinase</keyword>
<evidence type="ECO:0000313" key="14">
    <source>
        <dbReference type="Proteomes" id="UP000318571"/>
    </source>
</evidence>
<evidence type="ECO:0000256" key="9">
    <source>
        <dbReference type="ARBA" id="ARBA00048367"/>
    </source>
</evidence>
<dbReference type="Pfam" id="PF00069">
    <property type="entry name" value="Pkinase"/>
    <property type="match status" value="1"/>
</dbReference>
<dbReference type="InterPro" id="IPR050108">
    <property type="entry name" value="CDK"/>
</dbReference>
<comment type="similarity">
    <text evidence="1">Belongs to the protein kinase superfamily. CMGC Ser/Thr protein kinase family. CDC2/CDKX subfamily.</text>
</comment>
<evidence type="ECO:0000256" key="3">
    <source>
        <dbReference type="ARBA" id="ARBA00022527"/>
    </source>
</evidence>
<dbReference type="OMA" id="HARSKEF"/>
<dbReference type="PROSITE" id="PS50011">
    <property type="entry name" value="PROTEIN_KINASE_DOM"/>
    <property type="match status" value="1"/>
</dbReference>
<keyword evidence="5 10" id="KW-0547">Nucleotide-binding</keyword>
<protein>
    <recommendedName>
        <fullName evidence="2">cyclin-dependent kinase</fullName>
        <ecNumber evidence="2">2.7.11.22</ecNumber>
    </recommendedName>
</protein>
<evidence type="ECO:0000313" key="13">
    <source>
        <dbReference type="EMBL" id="TRY80852.1"/>
    </source>
</evidence>
<comment type="caution">
    <text evidence="13">The sequence shown here is derived from an EMBL/GenBank/DDBJ whole genome shotgun (WGS) entry which is preliminary data.</text>
</comment>
<dbReference type="SMART" id="SM00220">
    <property type="entry name" value="S_TKc"/>
    <property type="match status" value="1"/>
</dbReference>
<evidence type="ECO:0000256" key="4">
    <source>
        <dbReference type="ARBA" id="ARBA00022679"/>
    </source>
</evidence>
<dbReference type="PANTHER" id="PTHR24056">
    <property type="entry name" value="CELL DIVISION PROTEIN KINASE"/>
    <property type="match status" value="1"/>
</dbReference>
<evidence type="ECO:0000256" key="1">
    <source>
        <dbReference type="ARBA" id="ARBA00006485"/>
    </source>
</evidence>
<feature type="region of interest" description="Disordered" evidence="11">
    <location>
        <begin position="337"/>
        <end position="384"/>
    </location>
</feature>
<comment type="catalytic activity">
    <reaction evidence="9">
        <text>L-seryl-[protein] + ATP = O-phospho-L-seryl-[protein] + ADP + H(+)</text>
        <dbReference type="Rhea" id="RHEA:17989"/>
        <dbReference type="Rhea" id="RHEA-COMP:9863"/>
        <dbReference type="Rhea" id="RHEA-COMP:11604"/>
        <dbReference type="ChEBI" id="CHEBI:15378"/>
        <dbReference type="ChEBI" id="CHEBI:29999"/>
        <dbReference type="ChEBI" id="CHEBI:30616"/>
        <dbReference type="ChEBI" id="CHEBI:83421"/>
        <dbReference type="ChEBI" id="CHEBI:456216"/>
        <dbReference type="EC" id="2.7.11.22"/>
    </reaction>
</comment>
<feature type="region of interest" description="Disordered" evidence="11">
    <location>
        <begin position="538"/>
        <end position="569"/>
    </location>
</feature>
<dbReference type="Gene3D" id="3.30.200.20">
    <property type="entry name" value="Phosphorylase Kinase, domain 1"/>
    <property type="match status" value="1"/>
</dbReference>
<dbReference type="PANTHER" id="PTHR24056:SF400">
    <property type="entry name" value="KINASE, PUTATIVE-RELATED"/>
    <property type="match status" value="1"/>
</dbReference>
<evidence type="ECO:0000256" key="11">
    <source>
        <dbReference type="SAM" id="MobiDB-lite"/>
    </source>
</evidence>
<evidence type="ECO:0000259" key="12">
    <source>
        <dbReference type="PROSITE" id="PS50011"/>
    </source>
</evidence>
<feature type="compositionally biased region" description="Low complexity" evidence="11">
    <location>
        <begin position="417"/>
        <end position="447"/>
    </location>
</feature>
<dbReference type="GO" id="GO:0005634">
    <property type="term" value="C:nucleus"/>
    <property type="evidence" value="ECO:0007669"/>
    <property type="project" value="TreeGrafter"/>
</dbReference>
<evidence type="ECO:0000256" key="2">
    <source>
        <dbReference type="ARBA" id="ARBA00012425"/>
    </source>
</evidence>
<dbReference type="InterPro" id="IPR008271">
    <property type="entry name" value="Ser/Thr_kinase_AS"/>
</dbReference>
<proteinExistence type="inferred from homology"/>
<keyword evidence="14" id="KW-1185">Reference proteome</keyword>
<dbReference type="STRING" id="6832.A0A553PT43"/>
<dbReference type="SUPFAM" id="SSF56112">
    <property type="entry name" value="Protein kinase-like (PK-like)"/>
    <property type="match status" value="1"/>
</dbReference>
<dbReference type="PROSITE" id="PS00107">
    <property type="entry name" value="PROTEIN_KINASE_ATP"/>
    <property type="match status" value="1"/>
</dbReference>
<dbReference type="Gene3D" id="1.10.510.10">
    <property type="entry name" value="Transferase(Phosphotransferase) domain 1"/>
    <property type="match status" value="1"/>
</dbReference>
<evidence type="ECO:0000256" key="6">
    <source>
        <dbReference type="ARBA" id="ARBA00022777"/>
    </source>
</evidence>
<dbReference type="InterPro" id="IPR011009">
    <property type="entry name" value="Kinase-like_dom_sf"/>
</dbReference>
<evidence type="ECO:0000256" key="10">
    <source>
        <dbReference type="PROSITE-ProRule" id="PRU10141"/>
    </source>
</evidence>
<feature type="compositionally biased region" description="Gly residues" evidence="11">
    <location>
        <begin position="555"/>
        <end position="565"/>
    </location>
</feature>
<feature type="domain" description="Protein kinase" evidence="12">
    <location>
        <begin position="4"/>
        <end position="235"/>
    </location>
</feature>
<dbReference type="GO" id="GO:0005524">
    <property type="term" value="F:ATP binding"/>
    <property type="evidence" value="ECO:0007669"/>
    <property type="project" value="UniProtKB-UniRule"/>
</dbReference>